<evidence type="ECO:0000256" key="1">
    <source>
        <dbReference type="SAM" id="MobiDB-lite"/>
    </source>
</evidence>
<dbReference type="InterPro" id="IPR027417">
    <property type="entry name" value="P-loop_NTPase"/>
</dbReference>
<dbReference type="Gene3D" id="3.40.50.300">
    <property type="entry name" value="P-loop containing nucleotide triphosphate hydrolases"/>
    <property type="match status" value="2"/>
</dbReference>
<feature type="domain" description="DUF8128" evidence="2">
    <location>
        <begin position="180"/>
        <end position="435"/>
    </location>
</feature>
<feature type="region of interest" description="Disordered" evidence="1">
    <location>
        <begin position="870"/>
        <end position="893"/>
    </location>
</feature>
<comment type="caution">
    <text evidence="3">The sequence shown here is derived from an EMBL/GenBank/DDBJ whole genome shotgun (WGS) entry which is preliminary data.</text>
</comment>
<gene>
    <name evidence="3" type="ORF">GCM10010468_76080</name>
</gene>
<protein>
    <recommendedName>
        <fullName evidence="2">DUF8128 domain-containing protein</fullName>
    </recommendedName>
</protein>
<dbReference type="InterPro" id="IPR051162">
    <property type="entry name" value="T4SS_component"/>
</dbReference>
<dbReference type="SUPFAM" id="SSF52540">
    <property type="entry name" value="P-loop containing nucleoside triphosphate hydrolases"/>
    <property type="match status" value="1"/>
</dbReference>
<dbReference type="CDD" id="cd01127">
    <property type="entry name" value="TrwB_TraG_TraD_VirD4"/>
    <property type="match status" value="2"/>
</dbReference>
<dbReference type="Pfam" id="PF26449">
    <property type="entry name" value="DUF8128"/>
    <property type="match status" value="1"/>
</dbReference>
<dbReference type="PANTHER" id="PTHR30121:SF6">
    <property type="entry name" value="SLR6007 PROTEIN"/>
    <property type="match status" value="1"/>
</dbReference>
<dbReference type="InterPro" id="IPR058441">
    <property type="entry name" value="DUF8128"/>
</dbReference>
<sequence length="893" mass="95413">MTWPSFPFAFPYLPAFPFASAVHSLALPVQKADLMHHAASFPLPSTSVLAEKADTLNHNPLDPIMPTVTPLVVPEYTPHLPTVTPIPAPHLPAFPLDKILGGPQAVLDLLTGFAPGTVGTLLLAAGAVAGGRSVLWWWRNNRLTLGSHVIEISVPPHVEPASAAAWWSHLAGLLHPWWKRWLFGQPHLAWEYLAGEDGVKVQVWVPGTISHIQVVKTIRSAWPGSTVTARPATPPIPGAIPAAGGRMVLARPDHYPLLSEHKNDPLRALLGAVEELGSGEHAAVQILVRPVTGRRLQRAHRAAAALRGAGSAAPQAVLFDLITPGSDKQRHSLAAFYPERAEQIRNVLTKAARPRFEVQVVYAAATSHRVGPAARGWLKTTCHEIASTFALYSHSGQFLRRRLLLNPAAQLTGRKLARGYLLSVDELAALAHLPYDLGAPGVARSGARPVAPTLAVPTAYDKGVRVLGDADAGKERTVAASVVGGRQHTHLLGQTGVGKSTLIVQQVLADARAGRGALVIDPKGDLINDILDRLPERAIGRTVVFDPAEDGTPSINVLIGPDRAFAVDAIVTTFHRCFSSAWGPRLDDLMRTACLTLAKVYGDGASLADLPALLTDDGYRAQTVARLKGKNADPLLKGFWASYDTLTPAGQAALISPVMNKLRAVLLRPFIREALCGRASTVDIGKILNSGGLILARAPKGTLGEDASRLFGSLLLAHTWQAMTPRANLPENSRRDVAAYVDEAHNFLNLPGSVSDILAEARGYRFSLTLAHQHLTQLPPDLREAVSADARNKIYFAASPEDAASLVRHVGPQLTPHDLSHLGAFQAVGRLMNGGAPTPAFTFRTRPLPDPIEGRQEEIRVASLDQFAPAPADEVPDIQPSAVNGATLEGGQA</sequence>
<proteinExistence type="predicted"/>
<evidence type="ECO:0000259" key="2">
    <source>
        <dbReference type="Pfam" id="PF26449"/>
    </source>
</evidence>
<name>A0ABP6QMQ8_9ACTN</name>
<evidence type="ECO:0000313" key="4">
    <source>
        <dbReference type="Proteomes" id="UP001501237"/>
    </source>
</evidence>
<dbReference type="Proteomes" id="UP001501237">
    <property type="component" value="Unassembled WGS sequence"/>
</dbReference>
<dbReference type="EMBL" id="BAAAUV010000039">
    <property type="protein sequence ID" value="GAA3239768.1"/>
    <property type="molecule type" value="Genomic_DNA"/>
</dbReference>
<organism evidence="3 4">
    <name type="scientific">Actinocorallia longicatena</name>
    <dbReference type="NCBI Taxonomy" id="111803"/>
    <lineage>
        <taxon>Bacteria</taxon>
        <taxon>Bacillati</taxon>
        <taxon>Actinomycetota</taxon>
        <taxon>Actinomycetes</taxon>
        <taxon>Streptosporangiales</taxon>
        <taxon>Thermomonosporaceae</taxon>
        <taxon>Actinocorallia</taxon>
    </lineage>
</organism>
<accession>A0ABP6QMQ8</accession>
<dbReference type="PANTHER" id="PTHR30121">
    <property type="entry name" value="UNCHARACTERIZED PROTEIN YJGR-RELATED"/>
    <property type="match status" value="1"/>
</dbReference>
<evidence type="ECO:0000313" key="3">
    <source>
        <dbReference type="EMBL" id="GAA3239768.1"/>
    </source>
</evidence>
<keyword evidence="4" id="KW-1185">Reference proteome</keyword>
<dbReference type="RefSeq" id="WP_344838687.1">
    <property type="nucleotide sequence ID" value="NZ_BAAAUV010000039.1"/>
</dbReference>
<reference evidence="4" key="1">
    <citation type="journal article" date="2019" name="Int. J. Syst. Evol. Microbiol.">
        <title>The Global Catalogue of Microorganisms (GCM) 10K type strain sequencing project: providing services to taxonomists for standard genome sequencing and annotation.</title>
        <authorList>
            <consortium name="The Broad Institute Genomics Platform"/>
            <consortium name="The Broad Institute Genome Sequencing Center for Infectious Disease"/>
            <person name="Wu L."/>
            <person name="Ma J."/>
        </authorList>
    </citation>
    <scope>NUCLEOTIDE SEQUENCE [LARGE SCALE GENOMIC DNA]</scope>
    <source>
        <strain evidence="4">JCM 9377</strain>
    </source>
</reference>